<organism evidence="1 2">
    <name type="scientific">Vibrio campbellii</name>
    <dbReference type="NCBI Taxonomy" id="680"/>
    <lineage>
        <taxon>Bacteria</taxon>
        <taxon>Pseudomonadati</taxon>
        <taxon>Pseudomonadota</taxon>
        <taxon>Gammaproteobacteria</taxon>
        <taxon>Vibrionales</taxon>
        <taxon>Vibrionaceae</taxon>
        <taxon>Vibrio</taxon>
    </lineage>
</organism>
<dbReference type="RefSeq" id="WP_255935967.1">
    <property type="nucleotide sequence ID" value="NZ_CP050467.1"/>
</dbReference>
<protein>
    <submittedName>
        <fullName evidence="1">Uncharacterized protein</fullName>
    </submittedName>
</protein>
<evidence type="ECO:0000313" key="2">
    <source>
        <dbReference type="Proteomes" id="UP001058687"/>
    </source>
</evidence>
<sequence length="63" mass="6808">MATDNFTEQNFVTVANEMSFFNKQGVLAQGETTELLEASKLNNSDIEALKALAQDAIKVASAK</sequence>
<evidence type="ECO:0000313" key="1">
    <source>
        <dbReference type="EMBL" id="UTZ25272.1"/>
    </source>
</evidence>
<dbReference type="Proteomes" id="UP001058687">
    <property type="component" value="Chromosome 1"/>
</dbReference>
<dbReference type="AlphaFoldDB" id="A0AAE9MWE9"/>
<name>A0AAE9MWE9_9VIBR</name>
<proteinExistence type="predicted"/>
<accession>A0AAE9MWE9</accession>
<reference evidence="1" key="1">
    <citation type="submission" date="2020-03" db="EMBL/GenBank/DDBJ databases">
        <title>Five strains of Vibrio campbellii isolated from Mariana Trench.</title>
        <authorList>
            <person name="Liang J."/>
            <person name="Zhang X.-H."/>
        </authorList>
    </citation>
    <scope>NUCLEOTIDE SEQUENCE</scope>
    <source>
        <strain evidence="1">LJC014</strain>
    </source>
</reference>
<gene>
    <name evidence="1" type="ORF">HB761_00065</name>
</gene>
<dbReference type="EMBL" id="CP050467">
    <property type="protein sequence ID" value="UTZ25272.1"/>
    <property type="molecule type" value="Genomic_DNA"/>
</dbReference>